<proteinExistence type="predicted"/>
<accession>A0A0D2P245</accession>
<dbReference type="AlphaFoldDB" id="A0A0D2P245"/>
<dbReference type="EMBL" id="KN817547">
    <property type="protein sequence ID" value="KJA22776.1"/>
    <property type="molecule type" value="Genomic_DNA"/>
</dbReference>
<reference evidence="3" key="1">
    <citation type="submission" date="2014-04" db="EMBL/GenBank/DDBJ databases">
        <title>Evolutionary Origins and Diversification of the Mycorrhizal Mutualists.</title>
        <authorList>
            <consortium name="DOE Joint Genome Institute"/>
            <consortium name="Mycorrhizal Genomics Consortium"/>
            <person name="Kohler A."/>
            <person name="Kuo A."/>
            <person name="Nagy L.G."/>
            <person name="Floudas D."/>
            <person name="Copeland A."/>
            <person name="Barry K.W."/>
            <person name="Cichocki N."/>
            <person name="Veneault-Fourrey C."/>
            <person name="LaButti K."/>
            <person name="Lindquist E.A."/>
            <person name="Lipzen A."/>
            <person name="Lundell T."/>
            <person name="Morin E."/>
            <person name="Murat C."/>
            <person name="Riley R."/>
            <person name="Ohm R."/>
            <person name="Sun H."/>
            <person name="Tunlid A."/>
            <person name="Henrissat B."/>
            <person name="Grigoriev I.V."/>
            <person name="Hibbett D.S."/>
            <person name="Martin F."/>
        </authorList>
    </citation>
    <scope>NUCLEOTIDE SEQUENCE [LARGE SCALE GENOMIC DNA]</scope>
    <source>
        <strain evidence="3">FD-334 SS-4</strain>
    </source>
</reference>
<protein>
    <submittedName>
        <fullName evidence="2">Uncharacterized protein</fullName>
    </submittedName>
</protein>
<organism evidence="2 3">
    <name type="scientific">Hypholoma sublateritium (strain FD-334 SS-4)</name>
    <dbReference type="NCBI Taxonomy" id="945553"/>
    <lineage>
        <taxon>Eukaryota</taxon>
        <taxon>Fungi</taxon>
        <taxon>Dikarya</taxon>
        <taxon>Basidiomycota</taxon>
        <taxon>Agaricomycotina</taxon>
        <taxon>Agaricomycetes</taxon>
        <taxon>Agaricomycetidae</taxon>
        <taxon>Agaricales</taxon>
        <taxon>Agaricineae</taxon>
        <taxon>Strophariaceae</taxon>
        <taxon>Hypholoma</taxon>
    </lineage>
</organism>
<gene>
    <name evidence="2" type="ORF">HYPSUDRAFT_201863</name>
</gene>
<evidence type="ECO:0000313" key="2">
    <source>
        <dbReference type="EMBL" id="KJA22776.1"/>
    </source>
</evidence>
<evidence type="ECO:0000313" key="3">
    <source>
        <dbReference type="Proteomes" id="UP000054270"/>
    </source>
</evidence>
<dbReference type="Proteomes" id="UP000054270">
    <property type="component" value="Unassembled WGS sequence"/>
</dbReference>
<name>A0A0D2P245_HYPSF</name>
<evidence type="ECO:0000256" key="1">
    <source>
        <dbReference type="SAM" id="MobiDB-lite"/>
    </source>
</evidence>
<feature type="region of interest" description="Disordered" evidence="1">
    <location>
        <begin position="1"/>
        <end position="36"/>
    </location>
</feature>
<sequence length="208" mass="22700">MQEAGGGERRADGNLQSSTGNTGNNREQNLSQANGARLAGVDVISAMNDLAHDERPPAPPQYAAGSEPDEWESGLRASYASLTSNLQSIQLEIPGHTLTHTEASGLVGQAYEIEQHARILHTWAHRQLSNATKNVAFSERRLAAAEAQVRKIVELIERNRYWRVVQEEPAGVPIMPYVIEQDEEVCALSMNGCDPISVLIAPNPRRVG</sequence>
<keyword evidence="3" id="KW-1185">Reference proteome</keyword>
<feature type="compositionally biased region" description="Basic and acidic residues" evidence="1">
    <location>
        <begin position="1"/>
        <end position="12"/>
    </location>
</feature>
<feature type="compositionally biased region" description="Polar residues" evidence="1">
    <location>
        <begin position="14"/>
        <end position="34"/>
    </location>
</feature>